<evidence type="ECO:0000256" key="2">
    <source>
        <dbReference type="ARBA" id="ARBA00022737"/>
    </source>
</evidence>
<dbReference type="eggNOG" id="KOG4197">
    <property type="taxonomic scope" value="Eukaryota"/>
</dbReference>
<dbReference type="NCBIfam" id="TIGR00756">
    <property type="entry name" value="PPR"/>
    <property type="match status" value="2"/>
</dbReference>
<comment type="similarity">
    <text evidence="1">Belongs to the PPR family. P subfamily.</text>
</comment>
<dbReference type="Gene3D" id="1.25.40.10">
    <property type="entry name" value="Tetratricopeptide repeat domain"/>
    <property type="match status" value="1"/>
</dbReference>
<protein>
    <submittedName>
        <fullName evidence="5">Pentatricopeptide repeat-containing protein At1g79540-like</fullName>
    </submittedName>
</protein>
<name>A0A1U7VHJ2_NICSY</name>
<reference evidence="5" key="2">
    <citation type="submission" date="2025-08" db="UniProtKB">
        <authorList>
            <consortium name="RefSeq"/>
        </authorList>
    </citation>
    <scope>IDENTIFICATION</scope>
    <source>
        <tissue evidence="5">Leaf</tissue>
    </source>
</reference>
<evidence type="ECO:0000256" key="3">
    <source>
        <dbReference type="PROSITE-ProRule" id="PRU00708"/>
    </source>
</evidence>
<gene>
    <name evidence="5" type="primary">LOC104213915</name>
</gene>
<dbReference type="InterPro" id="IPR002885">
    <property type="entry name" value="PPR_rpt"/>
</dbReference>
<feature type="repeat" description="PPR" evidence="3">
    <location>
        <begin position="54"/>
        <end position="88"/>
    </location>
</feature>
<dbReference type="AlphaFoldDB" id="A0A1U7VHJ2"/>
<evidence type="ECO:0000313" key="4">
    <source>
        <dbReference type="Proteomes" id="UP000189701"/>
    </source>
</evidence>
<organism evidence="4 5">
    <name type="scientific">Nicotiana sylvestris</name>
    <name type="common">Wood tobacco</name>
    <name type="synonym">South American tobacco</name>
    <dbReference type="NCBI Taxonomy" id="4096"/>
    <lineage>
        <taxon>Eukaryota</taxon>
        <taxon>Viridiplantae</taxon>
        <taxon>Streptophyta</taxon>
        <taxon>Embryophyta</taxon>
        <taxon>Tracheophyta</taxon>
        <taxon>Spermatophyta</taxon>
        <taxon>Magnoliopsida</taxon>
        <taxon>eudicotyledons</taxon>
        <taxon>Gunneridae</taxon>
        <taxon>Pentapetalae</taxon>
        <taxon>asterids</taxon>
        <taxon>lamiids</taxon>
        <taxon>Solanales</taxon>
        <taxon>Solanaceae</taxon>
        <taxon>Nicotianoideae</taxon>
        <taxon>Nicotianeae</taxon>
        <taxon>Nicotiana</taxon>
    </lineage>
</organism>
<feature type="repeat" description="PPR" evidence="3">
    <location>
        <begin position="19"/>
        <end position="53"/>
    </location>
</feature>
<dbReference type="RefSeq" id="XP_009761779.1">
    <property type="nucleotide sequence ID" value="XM_009763477.1"/>
</dbReference>
<reference evidence="4" key="1">
    <citation type="journal article" date="2013" name="Genome Biol.">
        <title>Reference genomes and transcriptomes of Nicotiana sylvestris and Nicotiana tomentosiformis.</title>
        <authorList>
            <person name="Sierro N."/>
            <person name="Battey J.N."/>
            <person name="Ouadi S."/>
            <person name="Bovet L."/>
            <person name="Goepfert S."/>
            <person name="Bakaher N."/>
            <person name="Peitsch M.C."/>
            <person name="Ivanov N.V."/>
        </authorList>
    </citation>
    <scope>NUCLEOTIDE SEQUENCE [LARGE SCALE GENOMIC DNA]</scope>
</reference>
<dbReference type="InterPro" id="IPR011990">
    <property type="entry name" value="TPR-like_helical_dom_sf"/>
</dbReference>
<dbReference type="Proteomes" id="UP000189701">
    <property type="component" value="Unplaced"/>
</dbReference>
<keyword evidence="2" id="KW-0677">Repeat</keyword>
<dbReference type="PANTHER" id="PTHR47941">
    <property type="entry name" value="PENTATRICOPEPTIDE REPEAT-CONTAINING PROTEIN 3, MITOCHONDRIAL"/>
    <property type="match status" value="1"/>
</dbReference>
<accession>A0A1U7VHJ2</accession>
<proteinExistence type="inferred from homology"/>
<dbReference type="PROSITE" id="PS51375">
    <property type="entry name" value="PPR"/>
    <property type="match status" value="2"/>
</dbReference>
<keyword evidence="4" id="KW-1185">Reference proteome</keyword>
<sequence length="287" mass="32845">MQDAYKHLDMMQSEGVQPNQVTFTILIDGHFRSGEIDLAVSLFNRMNAQSCSPDKIVYNTLIRGLCKHERLIDALSISYTMLKKGFAPSKASYEKLLTSLCANNWSVHALKIYYLESEKLLRYQPHKTQTLTDALAYHICFHDELIITADGTFGMRKAEKIRDISHLPISEGPPEVYVPIVFSALCQVSVLLVPKEVLWYEHKSVLRFLETFENYRVERCLHLCREYGIVDTASLLLERVGDIGSALLLAISSLAEKFILLLKVNTVMQLPRISKLFFKQERGFSFF</sequence>
<evidence type="ECO:0000256" key="1">
    <source>
        <dbReference type="ARBA" id="ARBA00007626"/>
    </source>
</evidence>
<evidence type="ECO:0000313" key="5">
    <source>
        <dbReference type="RefSeq" id="XP_009761779.1"/>
    </source>
</evidence>
<dbReference type="Pfam" id="PF13041">
    <property type="entry name" value="PPR_2"/>
    <property type="match status" value="1"/>
</dbReference>